<dbReference type="Pfam" id="PF00067">
    <property type="entry name" value="p450"/>
    <property type="match status" value="1"/>
</dbReference>
<feature type="transmembrane region" description="Helical" evidence="9">
    <location>
        <begin position="12"/>
        <end position="28"/>
    </location>
</feature>
<dbReference type="GO" id="GO:0016705">
    <property type="term" value="F:oxidoreductase activity, acting on paired donors, with incorporation or reduction of molecular oxygen"/>
    <property type="evidence" value="ECO:0007669"/>
    <property type="project" value="InterPro"/>
</dbReference>
<evidence type="ECO:0000256" key="1">
    <source>
        <dbReference type="ARBA" id="ARBA00010617"/>
    </source>
</evidence>
<dbReference type="InterPro" id="IPR017972">
    <property type="entry name" value="Cyt_P450_CS"/>
</dbReference>
<evidence type="ECO:0000256" key="8">
    <source>
        <dbReference type="RuleBase" id="RU000461"/>
    </source>
</evidence>
<keyword evidence="2 7" id="KW-0349">Heme</keyword>
<evidence type="ECO:0000256" key="4">
    <source>
        <dbReference type="ARBA" id="ARBA00023002"/>
    </source>
</evidence>
<comment type="similarity">
    <text evidence="1 8">Belongs to the cytochrome P450 family.</text>
</comment>
<comment type="cofactor">
    <cofactor evidence="7">
        <name>heme</name>
        <dbReference type="ChEBI" id="CHEBI:30413"/>
    </cofactor>
</comment>
<evidence type="ECO:0000313" key="12">
    <source>
        <dbReference type="EnsemblPlants" id="KEH33015"/>
    </source>
</evidence>
<dbReference type="SUPFAM" id="SSF48264">
    <property type="entry name" value="Cytochrome P450"/>
    <property type="match status" value="1"/>
</dbReference>
<reference evidence="11" key="4">
    <citation type="journal article" date="2018" name="Nat. Plants">
        <title>Whole-genome landscape of Medicago truncatula symbiotic genes.</title>
        <authorList>
            <person name="Pecrix Y."/>
            <person name="Gamas P."/>
            <person name="Carrere S."/>
        </authorList>
    </citation>
    <scope>NUCLEOTIDE SEQUENCE</scope>
    <source>
        <tissue evidence="11">Leaves</tissue>
    </source>
</reference>
<dbReference type="KEGG" id="mtr:25488616"/>
<dbReference type="GO" id="GO:0005506">
    <property type="term" value="F:iron ion binding"/>
    <property type="evidence" value="ECO:0007669"/>
    <property type="project" value="InterPro"/>
</dbReference>
<keyword evidence="5 7" id="KW-0408">Iron</keyword>
<reference evidence="10 13" key="2">
    <citation type="journal article" date="2014" name="BMC Genomics">
        <title>An improved genome release (version Mt4.0) for the model legume Medicago truncatula.</title>
        <authorList>
            <person name="Tang H."/>
            <person name="Krishnakumar V."/>
            <person name="Bidwell S."/>
            <person name="Rosen B."/>
            <person name="Chan A."/>
            <person name="Zhou S."/>
            <person name="Gentzbittel L."/>
            <person name="Childs K.L."/>
            <person name="Yandell M."/>
            <person name="Gundlach H."/>
            <person name="Mayer K.F."/>
            <person name="Schwartz D.C."/>
            <person name="Town C.D."/>
        </authorList>
    </citation>
    <scope>GENOME REANNOTATION</scope>
    <source>
        <strain evidence="10">A17</strain>
        <strain evidence="12 13">cv. Jemalong A17</strain>
    </source>
</reference>
<dbReference type="HOGENOM" id="CLU_001570_4_0_1"/>
<dbReference type="CDD" id="cd20654">
    <property type="entry name" value="CYP82"/>
    <property type="match status" value="1"/>
</dbReference>
<organism evidence="10 13">
    <name type="scientific">Medicago truncatula</name>
    <name type="common">Barrel medic</name>
    <name type="synonym">Medicago tribuloides</name>
    <dbReference type="NCBI Taxonomy" id="3880"/>
    <lineage>
        <taxon>Eukaryota</taxon>
        <taxon>Viridiplantae</taxon>
        <taxon>Streptophyta</taxon>
        <taxon>Embryophyta</taxon>
        <taxon>Tracheophyta</taxon>
        <taxon>Spermatophyta</taxon>
        <taxon>Magnoliopsida</taxon>
        <taxon>eudicotyledons</taxon>
        <taxon>Gunneridae</taxon>
        <taxon>Pentapetalae</taxon>
        <taxon>rosids</taxon>
        <taxon>fabids</taxon>
        <taxon>Fabales</taxon>
        <taxon>Fabaceae</taxon>
        <taxon>Papilionoideae</taxon>
        <taxon>50 kb inversion clade</taxon>
        <taxon>NPAAA clade</taxon>
        <taxon>Hologalegina</taxon>
        <taxon>IRL clade</taxon>
        <taxon>Trifolieae</taxon>
        <taxon>Medicago</taxon>
    </lineage>
</organism>
<keyword evidence="9" id="KW-1133">Transmembrane helix</keyword>
<dbReference type="PANTHER" id="PTHR47947:SF18">
    <property type="entry name" value="CYTOCHROME P450 82A2"/>
    <property type="match status" value="1"/>
</dbReference>
<dbReference type="STRING" id="3880.A0A072V4B8"/>
<keyword evidence="9" id="KW-0472">Membrane</keyword>
<dbReference type="PANTHER" id="PTHR47947">
    <property type="entry name" value="CYTOCHROME P450 82C3-RELATED"/>
    <property type="match status" value="1"/>
</dbReference>
<dbReference type="GO" id="GO:0004497">
    <property type="term" value="F:monooxygenase activity"/>
    <property type="evidence" value="ECO:0000318"/>
    <property type="project" value="GO_Central"/>
</dbReference>
<dbReference type="InterPro" id="IPR002401">
    <property type="entry name" value="Cyt_P450_E_grp-I"/>
</dbReference>
<evidence type="ECO:0000313" key="11">
    <source>
        <dbReference type="EMBL" id="RHN65691.1"/>
    </source>
</evidence>
<dbReference type="OrthoDB" id="1362092at2759"/>
<dbReference type="EMBL" id="PSQE01000003">
    <property type="protein sequence ID" value="RHN65691.1"/>
    <property type="molecule type" value="Genomic_DNA"/>
</dbReference>
<name>A0A072V4B8_MEDTR</name>
<feature type="binding site" description="axial binding residue" evidence="7">
    <location>
        <position position="469"/>
    </location>
    <ligand>
        <name>heme</name>
        <dbReference type="ChEBI" id="CHEBI:30413"/>
    </ligand>
    <ligandPart>
        <name>Fe</name>
        <dbReference type="ChEBI" id="CHEBI:18248"/>
    </ligandPart>
</feature>
<dbReference type="EMBL" id="CM001219">
    <property type="protein sequence ID" value="KEH33015.1"/>
    <property type="molecule type" value="Genomic_DNA"/>
</dbReference>
<dbReference type="GO" id="GO:0020037">
    <property type="term" value="F:heme binding"/>
    <property type="evidence" value="ECO:0007669"/>
    <property type="project" value="InterPro"/>
</dbReference>
<proteinExistence type="inferred from homology"/>
<accession>A0A072V4B8</accession>
<dbReference type="PRINTS" id="PR00463">
    <property type="entry name" value="EP450I"/>
</dbReference>
<sequence length="532" mass="60258">MDLVFDSLTSTITLAFFSIFLFYILFLYRSSKASQCKEAPIVQGAWPILGHLQLLLGSQGPHRTLGALADTYGPLFTIKLGSRNALVLSNWEMAEECFTKIDLAISDRPTLETTQHMTYNGAMFFQAPYGPYLREIKKITNLEILSNHQVEKLQPYRVMVVRTSIKELYNVWCRKENNESSKYLMVEVKQWFTQLNIDLVLPLLVGKRYFGSTNVIDKEEVEICVKAIKEMLRLMGVFTVGDALPFLKWFDFGGHVKAMKKATKEMDKIIGDLLEEHQRKRSLSDQKEVDGDHQDFMDVMLSLLDGTTIEGFDSDTVIKATILTLIAGGVDTTSVTLIWAMCLLLENPLVIEKAQEELDIQVGKERCVKESDIDKLVYLQAIVKETLRLCPPAPLSGPREFTENSNLGGYDVKKGTRLIMNLWKIHTDPKVWLEPLEFKPERFLTTHKGVDVKGHHFELLPFGSGRRICPGISYGLQMVHLSLASFLHSFEISKASAEPIDMTEAFGITNHKATPLEILIKPRLPSNCYEAI</sequence>
<keyword evidence="13" id="KW-1185">Reference proteome</keyword>
<dbReference type="InterPro" id="IPR036396">
    <property type="entry name" value="Cyt_P450_sf"/>
</dbReference>
<reference evidence="12" key="3">
    <citation type="submission" date="2015-04" db="UniProtKB">
        <authorList>
            <consortium name="EnsemblPlants"/>
        </authorList>
    </citation>
    <scope>IDENTIFICATION</scope>
    <source>
        <strain evidence="12">cv. Jemalong A17</strain>
    </source>
</reference>
<dbReference type="FunFam" id="1.10.630.10:FF:000026">
    <property type="entry name" value="Cytochrome P450 82C4"/>
    <property type="match status" value="1"/>
</dbReference>
<evidence type="ECO:0000313" key="10">
    <source>
        <dbReference type="EMBL" id="KEH33015.1"/>
    </source>
</evidence>
<keyword evidence="4 8" id="KW-0560">Oxidoreductase</keyword>
<reference evidence="10 13" key="1">
    <citation type="journal article" date="2011" name="Nature">
        <title>The Medicago genome provides insight into the evolution of rhizobial symbioses.</title>
        <authorList>
            <person name="Young N.D."/>
            <person name="Debelle F."/>
            <person name="Oldroyd G.E."/>
            <person name="Geurts R."/>
            <person name="Cannon S.B."/>
            <person name="Udvardi M.K."/>
            <person name="Benedito V.A."/>
            <person name="Mayer K.F."/>
            <person name="Gouzy J."/>
            <person name="Schoof H."/>
            <person name="Van de Peer Y."/>
            <person name="Proost S."/>
            <person name="Cook D.R."/>
            <person name="Meyers B.C."/>
            <person name="Spannagl M."/>
            <person name="Cheung F."/>
            <person name="De Mita S."/>
            <person name="Krishnakumar V."/>
            <person name="Gundlach H."/>
            <person name="Zhou S."/>
            <person name="Mudge J."/>
            <person name="Bharti A.K."/>
            <person name="Murray J.D."/>
            <person name="Naoumkina M.A."/>
            <person name="Rosen B."/>
            <person name="Silverstein K.A."/>
            <person name="Tang H."/>
            <person name="Rombauts S."/>
            <person name="Zhao P.X."/>
            <person name="Zhou P."/>
            <person name="Barbe V."/>
            <person name="Bardou P."/>
            <person name="Bechner M."/>
            <person name="Bellec A."/>
            <person name="Berger A."/>
            <person name="Berges H."/>
            <person name="Bidwell S."/>
            <person name="Bisseling T."/>
            <person name="Choisne N."/>
            <person name="Couloux A."/>
            <person name="Denny R."/>
            <person name="Deshpande S."/>
            <person name="Dai X."/>
            <person name="Doyle J.J."/>
            <person name="Dudez A.M."/>
            <person name="Farmer A.D."/>
            <person name="Fouteau S."/>
            <person name="Franken C."/>
            <person name="Gibelin C."/>
            <person name="Gish J."/>
            <person name="Goldstein S."/>
            <person name="Gonzalez A.J."/>
            <person name="Green P.J."/>
            <person name="Hallab A."/>
            <person name="Hartog M."/>
            <person name="Hua A."/>
            <person name="Humphray S.J."/>
            <person name="Jeong D.H."/>
            <person name="Jing Y."/>
            <person name="Jocker A."/>
            <person name="Kenton S.M."/>
            <person name="Kim D.J."/>
            <person name="Klee K."/>
            <person name="Lai H."/>
            <person name="Lang C."/>
            <person name="Lin S."/>
            <person name="Macmil S.L."/>
            <person name="Magdelenat G."/>
            <person name="Matthews L."/>
            <person name="McCorrison J."/>
            <person name="Monaghan E.L."/>
            <person name="Mun J.H."/>
            <person name="Najar F.Z."/>
            <person name="Nicholson C."/>
            <person name="Noirot C."/>
            <person name="O'Bleness M."/>
            <person name="Paule C.R."/>
            <person name="Poulain J."/>
            <person name="Prion F."/>
            <person name="Qin B."/>
            <person name="Qu C."/>
            <person name="Retzel E.F."/>
            <person name="Riddle C."/>
            <person name="Sallet E."/>
            <person name="Samain S."/>
            <person name="Samson N."/>
            <person name="Sanders I."/>
            <person name="Saurat O."/>
            <person name="Scarpelli C."/>
            <person name="Schiex T."/>
            <person name="Segurens B."/>
            <person name="Severin A.J."/>
            <person name="Sherrier D.J."/>
            <person name="Shi R."/>
            <person name="Sims S."/>
            <person name="Singer S.R."/>
            <person name="Sinharoy S."/>
            <person name="Sterck L."/>
            <person name="Viollet A."/>
            <person name="Wang B.B."/>
            <person name="Wang K."/>
            <person name="Wang M."/>
            <person name="Wang X."/>
            <person name="Warfsmann J."/>
            <person name="Weissenbach J."/>
            <person name="White D.D."/>
            <person name="White J.D."/>
            <person name="Wiley G.B."/>
            <person name="Wincker P."/>
            <person name="Xing Y."/>
            <person name="Yang L."/>
            <person name="Yao Z."/>
            <person name="Ying F."/>
            <person name="Zhai J."/>
            <person name="Zhou L."/>
            <person name="Zuber A."/>
            <person name="Denarie J."/>
            <person name="Dixon R.A."/>
            <person name="May G.D."/>
            <person name="Schwartz D.C."/>
            <person name="Rogers J."/>
            <person name="Quetier F."/>
            <person name="Town C.D."/>
            <person name="Roe B.A."/>
        </authorList>
    </citation>
    <scope>NUCLEOTIDE SEQUENCE [LARGE SCALE GENOMIC DNA]</scope>
    <source>
        <strain evidence="10">A17</strain>
        <strain evidence="12 13">cv. Jemalong A17</strain>
    </source>
</reference>
<keyword evidence="3 7" id="KW-0479">Metal-binding</keyword>
<evidence type="ECO:0000256" key="2">
    <source>
        <dbReference type="ARBA" id="ARBA00022617"/>
    </source>
</evidence>
<dbReference type="Gramene" id="rna13563">
    <property type="protein sequence ID" value="RHN65691.1"/>
    <property type="gene ID" value="gene13563"/>
</dbReference>
<keyword evidence="6 8" id="KW-0503">Monooxygenase</keyword>
<dbReference type="EnsemblPlants" id="KEH33015">
    <property type="protein sequence ID" value="KEH33015"/>
    <property type="gene ID" value="MTR_3g014880"/>
</dbReference>
<dbReference type="PROSITE" id="PS00086">
    <property type="entry name" value="CYTOCHROME_P450"/>
    <property type="match status" value="1"/>
</dbReference>
<evidence type="ECO:0000313" key="13">
    <source>
        <dbReference type="Proteomes" id="UP000002051"/>
    </source>
</evidence>
<dbReference type="InterPro" id="IPR050651">
    <property type="entry name" value="Plant_Cytochrome_P450_Monoox"/>
</dbReference>
<dbReference type="AlphaFoldDB" id="A0A072V4B8"/>
<keyword evidence="9" id="KW-0812">Transmembrane</keyword>
<evidence type="ECO:0000256" key="3">
    <source>
        <dbReference type="ARBA" id="ARBA00022723"/>
    </source>
</evidence>
<evidence type="ECO:0000256" key="9">
    <source>
        <dbReference type="SAM" id="Phobius"/>
    </source>
</evidence>
<protein>
    <submittedName>
        <fullName evidence="10">Cytochrome P450 family 82 protein</fullName>
    </submittedName>
    <submittedName>
        <fullName evidence="11">Putative cytochrome P450</fullName>
    </submittedName>
</protein>
<gene>
    <name evidence="12" type="primary">25488616</name>
    <name evidence="10" type="ordered locus">MTR_3g014880</name>
    <name evidence="11" type="ORF">MtrunA17_Chr3g0082701</name>
</gene>
<dbReference type="Proteomes" id="UP000265566">
    <property type="component" value="Chromosome 3"/>
</dbReference>
<dbReference type="Gene3D" id="1.10.630.10">
    <property type="entry name" value="Cytochrome P450"/>
    <property type="match status" value="1"/>
</dbReference>
<dbReference type="InterPro" id="IPR001128">
    <property type="entry name" value="Cyt_P450"/>
</dbReference>
<dbReference type="PRINTS" id="PR00385">
    <property type="entry name" value="P450"/>
</dbReference>
<evidence type="ECO:0000256" key="5">
    <source>
        <dbReference type="ARBA" id="ARBA00023004"/>
    </source>
</evidence>
<evidence type="ECO:0000256" key="7">
    <source>
        <dbReference type="PIRSR" id="PIRSR602401-1"/>
    </source>
</evidence>
<dbReference type="Proteomes" id="UP000002051">
    <property type="component" value="Chromosome 3"/>
</dbReference>
<evidence type="ECO:0000256" key="6">
    <source>
        <dbReference type="ARBA" id="ARBA00023033"/>
    </source>
</evidence>